<name>A0A834T4J0_9FABA</name>
<evidence type="ECO:0000313" key="1">
    <source>
        <dbReference type="EMBL" id="KAF7814620.1"/>
    </source>
</evidence>
<evidence type="ECO:0000313" key="2">
    <source>
        <dbReference type="Proteomes" id="UP000634136"/>
    </source>
</evidence>
<dbReference type="PANTHER" id="PTHR33116:SF78">
    <property type="entry name" value="OS12G0587133 PROTEIN"/>
    <property type="match status" value="1"/>
</dbReference>
<comment type="caution">
    <text evidence="1">The sequence shown here is derived from an EMBL/GenBank/DDBJ whole genome shotgun (WGS) entry which is preliminary data.</text>
</comment>
<dbReference type="EMBL" id="JAAIUW010000009">
    <property type="protein sequence ID" value="KAF7814620.1"/>
    <property type="molecule type" value="Genomic_DNA"/>
</dbReference>
<organism evidence="1 2">
    <name type="scientific">Senna tora</name>
    <dbReference type="NCBI Taxonomy" id="362788"/>
    <lineage>
        <taxon>Eukaryota</taxon>
        <taxon>Viridiplantae</taxon>
        <taxon>Streptophyta</taxon>
        <taxon>Embryophyta</taxon>
        <taxon>Tracheophyta</taxon>
        <taxon>Spermatophyta</taxon>
        <taxon>Magnoliopsida</taxon>
        <taxon>eudicotyledons</taxon>
        <taxon>Gunneridae</taxon>
        <taxon>Pentapetalae</taxon>
        <taxon>rosids</taxon>
        <taxon>fabids</taxon>
        <taxon>Fabales</taxon>
        <taxon>Fabaceae</taxon>
        <taxon>Caesalpinioideae</taxon>
        <taxon>Cassia clade</taxon>
        <taxon>Senna</taxon>
    </lineage>
</organism>
<dbReference type="PANTHER" id="PTHR33116">
    <property type="entry name" value="REVERSE TRANSCRIPTASE ZINC-BINDING DOMAIN-CONTAINING PROTEIN-RELATED-RELATED"/>
    <property type="match status" value="1"/>
</dbReference>
<proteinExistence type="predicted"/>
<dbReference type="OrthoDB" id="1938625at2759"/>
<dbReference type="AlphaFoldDB" id="A0A834T4J0"/>
<dbReference type="Proteomes" id="UP000634136">
    <property type="component" value="Unassembled WGS sequence"/>
</dbReference>
<accession>A0A834T4J0</accession>
<keyword evidence="2" id="KW-1185">Reference proteome</keyword>
<protein>
    <submittedName>
        <fullName evidence="1">Putative ribonuclease H protein</fullName>
    </submittedName>
</protein>
<gene>
    <name evidence="1" type="ORF">G2W53_028589</name>
</gene>
<sequence>MGISLNASKFHPTAGLNSDRAIQSCRTYSFSAPMFSHTNCWRNKSTKGSRIIGIKELMEDFGRDSGLVMNPQKSEVKFSPSTPDMVKQRCGDLISCQLVASINKYLSSHIDSATRYTLIQSILATIPIYFLQFTKPTKKEASKCDQGIPMIAWDKVCCNKSQGVMGIRKFETLNCALLGKQY</sequence>
<reference evidence="1" key="1">
    <citation type="submission" date="2020-09" db="EMBL/GenBank/DDBJ databases">
        <title>Genome-Enabled Discovery of Anthraquinone Biosynthesis in Senna tora.</title>
        <authorList>
            <person name="Kang S.-H."/>
            <person name="Pandey R.P."/>
            <person name="Lee C.-M."/>
            <person name="Sim J.-S."/>
            <person name="Jeong J.-T."/>
            <person name="Choi B.-S."/>
            <person name="Jung M."/>
            <person name="Ginzburg D."/>
            <person name="Zhao K."/>
            <person name="Won S.Y."/>
            <person name="Oh T.-J."/>
            <person name="Yu Y."/>
            <person name="Kim N.-H."/>
            <person name="Lee O.R."/>
            <person name="Lee T.-H."/>
            <person name="Bashyal P."/>
            <person name="Kim T.-S."/>
            <person name="Lee W.-H."/>
            <person name="Kawkins C."/>
            <person name="Kim C.-K."/>
            <person name="Kim J.S."/>
            <person name="Ahn B.O."/>
            <person name="Rhee S.Y."/>
            <person name="Sohng J.K."/>
        </authorList>
    </citation>
    <scope>NUCLEOTIDE SEQUENCE</scope>
    <source>
        <tissue evidence="1">Leaf</tissue>
    </source>
</reference>